<name>A0A8J3MRG3_9CHLR</name>
<dbReference type="InterPro" id="IPR051086">
    <property type="entry name" value="RNase_D-like"/>
</dbReference>
<sequence length="394" mass="44067">MVESDKLEIQPGYLGPTLPVGQLPPKGERQWIEHPEQLQQAIEMLKNAPVVAIDAEFMQVRSRSFDGGSSIPRLSLLQIAIDNHCFVIDTLRLKNLSPLNAIVSDPAVAVLLHGAGADLRVMAERGIFVAHYYDLEATSRSIFGQHESSLAAMLWRAFNMRLDKSLQRTDWTRRPLPPAMVAYAARDAEVTLALYYWLEQHFHAILQRHENDGQYEEVAPWIEPFLRGTAHTSPEVAVAEARADGRIRNKAQIYADCRHALKSLRHPMRLNRLLRLLSDLSLTKLAPDILPLLQAPTSDERAGSVRTLGRLGIKSALEPIQALLQDPVHDVRKAAQNALRNLDESEPREQRAVPTRTVDGARSWIVGISDGKSDSEATSDDSDWKARLRSAMES</sequence>
<accession>A0A8J3MRG3</accession>
<dbReference type="Proteomes" id="UP000612362">
    <property type="component" value="Unassembled WGS sequence"/>
</dbReference>
<dbReference type="GO" id="GO:0006139">
    <property type="term" value="P:nucleobase-containing compound metabolic process"/>
    <property type="evidence" value="ECO:0007669"/>
    <property type="project" value="InterPro"/>
</dbReference>
<dbReference type="GO" id="GO:0003676">
    <property type="term" value="F:nucleic acid binding"/>
    <property type="evidence" value="ECO:0007669"/>
    <property type="project" value="InterPro"/>
</dbReference>
<proteinExistence type="predicted"/>
<comment type="caution">
    <text evidence="3">The sequence shown here is derived from an EMBL/GenBank/DDBJ whole genome shotgun (WGS) entry which is preliminary data.</text>
</comment>
<feature type="compositionally biased region" description="Basic and acidic residues" evidence="1">
    <location>
        <begin position="382"/>
        <end position="394"/>
    </location>
</feature>
<evidence type="ECO:0000313" key="3">
    <source>
        <dbReference type="EMBL" id="GHO43603.1"/>
    </source>
</evidence>
<evidence type="ECO:0000256" key="1">
    <source>
        <dbReference type="SAM" id="MobiDB-lite"/>
    </source>
</evidence>
<dbReference type="PANTHER" id="PTHR47649">
    <property type="entry name" value="RIBONUCLEASE D"/>
    <property type="match status" value="1"/>
</dbReference>
<dbReference type="RefSeq" id="WP_220193064.1">
    <property type="nucleotide sequence ID" value="NZ_BNJF01000001.1"/>
</dbReference>
<dbReference type="Gene3D" id="1.25.10.10">
    <property type="entry name" value="Leucine-rich Repeat Variant"/>
    <property type="match status" value="1"/>
</dbReference>
<dbReference type="SUPFAM" id="SSF53098">
    <property type="entry name" value="Ribonuclease H-like"/>
    <property type="match status" value="1"/>
</dbReference>
<dbReference type="EMBL" id="BNJF01000001">
    <property type="protein sequence ID" value="GHO43603.1"/>
    <property type="molecule type" value="Genomic_DNA"/>
</dbReference>
<dbReference type="InterPro" id="IPR002562">
    <property type="entry name" value="3'-5'_exonuclease_dom"/>
</dbReference>
<dbReference type="SMART" id="SM00474">
    <property type="entry name" value="35EXOc"/>
    <property type="match status" value="1"/>
</dbReference>
<evidence type="ECO:0000259" key="2">
    <source>
        <dbReference type="SMART" id="SM00474"/>
    </source>
</evidence>
<evidence type="ECO:0000313" key="4">
    <source>
        <dbReference type="Proteomes" id="UP000612362"/>
    </source>
</evidence>
<protein>
    <recommendedName>
        <fullName evidence="2">3'-5' exonuclease domain-containing protein</fullName>
    </recommendedName>
</protein>
<dbReference type="InterPro" id="IPR012337">
    <property type="entry name" value="RNaseH-like_sf"/>
</dbReference>
<dbReference type="SUPFAM" id="SSF48371">
    <property type="entry name" value="ARM repeat"/>
    <property type="match status" value="1"/>
</dbReference>
<organism evidence="3 4">
    <name type="scientific">Ktedonospora formicarum</name>
    <dbReference type="NCBI Taxonomy" id="2778364"/>
    <lineage>
        <taxon>Bacteria</taxon>
        <taxon>Bacillati</taxon>
        <taxon>Chloroflexota</taxon>
        <taxon>Ktedonobacteria</taxon>
        <taxon>Ktedonobacterales</taxon>
        <taxon>Ktedonobacteraceae</taxon>
        <taxon>Ktedonospora</taxon>
    </lineage>
</organism>
<reference evidence="3" key="1">
    <citation type="submission" date="2020-10" db="EMBL/GenBank/DDBJ databases">
        <title>Taxonomic study of unclassified bacteria belonging to the class Ktedonobacteria.</title>
        <authorList>
            <person name="Yabe S."/>
            <person name="Wang C.M."/>
            <person name="Zheng Y."/>
            <person name="Sakai Y."/>
            <person name="Cavaletti L."/>
            <person name="Monciardini P."/>
            <person name="Donadio S."/>
        </authorList>
    </citation>
    <scope>NUCLEOTIDE SEQUENCE</scope>
    <source>
        <strain evidence="3">SOSP1-1</strain>
    </source>
</reference>
<dbReference type="Pfam" id="PF13646">
    <property type="entry name" value="HEAT_2"/>
    <property type="match status" value="1"/>
</dbReference>
<dbReference type="PANTHER" id="PTHR47649:SF1">
    <property type="entry name" value="RIBONUCLEASE D"/>
    <property type="match status" value="1"/>
</dbReference>
<dbReference type="Gene3D" id="3.30.420.10">
    <property type="entry name" value="Ribonuclease H-like superfamily/Ribonuclease H"/>
    <property type="match status" value="1"/>
</dbReference>
<dbReference type="InterPro" id="IPR016024">
    <property type="entry name" value="ARM-type_fold"/>
</dbReference>
<dbReference type="Pfam" id="PF01612">
    <property type="entry name" value="DNA_pol_A_exo1"/>
    <property type="match status" value="1"/>
</dbReference>
<feature type="domain" description="3'-5' exonuclease" evidence="2">
    <location>
        <begin position="29"/>
        <end position="203"/>
    </location>
</feature>
<keyword evidence="4" id="KW-1185">Reference proteome</keyword>
<dbReference type="InterPro" id="IPR011989">
    <property type="entry name" value="ARM-like"/>
</dbReference>
<dbReference type="AlphaFoldDB" id="A0A8J3MRG3"/>
<gene>
    <name evidence="3" type="ORF">KSX_17660</name>
</gene>
<feature type="region of interest" description="Disordered" evidence="1">
    <location>
        <begin position="369"/>
        <end position="394"/>
    </location>
</feature>
<dbReference type="InterPro" id="IPR036397">
    <property type="entry name" value="RNaseH_sf"/>
</dbReference>
<dbReference type="CDD" id="cd06142">
    <property type="entry name" value="RNaseD_exo"/>
    <property type="match status" value="1"/>
</dbReference>
<dbReference type="GO" id="GO:0008408">
    <property type="term" value="F:3'-5' exonuclease activity"/>
    <property type="evidence" value="ECO:0007669"/>
    <property type="project" value="InterPro"/>
</dbReference>